<feature type="domain" description="Acyclic terpene utilisation N-terminal" evidence="1">
    <location>
        <begin position="235"/>
        <end position="400"/>
    </location>
</feature>
<dbReference type="Proteomes" id="UP000032120">
    <property type="component" value="Unassembled WGS sequence"/>
</dbReference>
<evidence type="ECO:0000313" key="3">
    <source>
        <dbReference type="Proteomes" id="UP000032120"/>
    </source>
</evidence>
<organism evidence="2 3">
    <name type="scientific">Leucobacter komagatae</name>
    <dbReference type="NCBI Taxonomy" id="55969"/>
    <lineage>
        <taxon>Bacteria</taxon>
        <taxon>Bacillati</taxon>
        <taxon>Actinomycetota</taxon>
        <taxon>Actinomycetes</taxon>
        <taxon>Micrococcales</taxon>
        <taxon>Microbacteriaceae</taxon>
        <taxon>Leucobacter</taxon>
    </lineage>
</organism>
<dbReference type="AlphaFoldDB" id="A0A0D0I1H9"/>
<proteinExistence type="predicted"/>
<dbReference type="EMBL" id="JXSQ01000002">
    <property type="protein sequence ID" value="KIP53591.1"/>
    <property type="molecule type" value="Genomic_DNA"/>
</dbReference>
<evidence type="ECO:0000259" key="1">
    <source>
        <dbReference type="Pfam" id="PF07287"/>
    </source>
</evidence>
<comment type="caution">
    <text evidence="2">The sequence shown here is derived from an EMBL/GenBank/DDBJ whole genome shotgun (WGS) entry which is preliminary data.</text>
</comment>
<dbReference type="RefSeq" id="WP_042542873.1">
    <property type="nucleotide sequence ID" value="NZ_JXSQ01000002.1"/>
</dbReference>
<accession>A0A0D0I1H9</accession>
<dbReference type="Pfam" id="PF07287">
    <property type="entry name" value="AtuA"/>
    <property type="match status" value="2"/>
</dbReference>
<dbReference type="OrthoDB" id="3756063at2"/>
<reference evidence="2 3" key="1">
    <citation type="submission" date="2015-01" db="EMBL/GenBank/DDBJ databases">
        <title>Draft genome sequence of Leucobacter komagatae strain VKM ST2845.</title>
        <authorList>
            <person name="Karlyshev A.V."/>
            <person name="Kudryashova E.B."/>
        </authorList>
    </citation>
    <scope>NUCLEOTIDE SEQUENCE [LARGE SCALE GENOMIC DNA]</scope>
    <source>
        <strain evidence="2 3">VKM ST2845</strain>
    </source>
</reference>
<evidence type="ECO:0000313" key="2">
    <source>
        <dbReference type="EMBL" id="KIP53591.1"/>
    </source>
</evidence>
<protein>
    <submittedName>
        <fullName evidence="2">Aldehyde dehydrogenase</fullName>
    </submittedName>
</protein>
<name>A0A0D0I1H9_9MICO</name>
<sequence length="456" mass="48305">MKEFRILAPTGVLGAGFTPESLATGVALSPHVIACDAGSTDSGPAALGSGIPKLSDATVERDLRLLLRARAELGVPLIIGSCGTSGRDSGVDHLAELARSIAEEEQMSFTLALVYSEQSTDTLSELWDTGAIHPLDPPVPLDRDKLLSSTVVAMMGSEPIENALSRGADVVLAGRASDTALFAALPHMHGADAGLTWHAAKTIECGAACAVPPSADGLFVWLRDDHFDVRALQPGTRLTAQSVAAHTLYENIDPFKLKEPGGVLDTSTATYEQLDDTTVRVRGSKFEAADIYTNKLEGARARGFQTFAVGGIRDRAVIARIAQLIPMAQEHFTGKIESMFNSAVSPDDVDIDFTLYGANGVLGEREPEHTPSRELGILITVTAHTQEIAHSVCASVAHVVSHLPIPEYDGLASTVAYPFSPPETDRGPVYEFTINHVAAVAGPLDLFRTKIVVVGV</sequence>
<gene>
    <name evidence="2" type="ORF">SD72_02780</name>
</gene>
<dbReference type="InterPro" id="IPR010839">
    <property type="entry name" value="AtuA_N"/>
</dbReference>
<feature type="domain" description="Acyclic terpene utilisation N-terminal" evidence="1">
    <location>
        <begin position="91"/>
        <end position="190"/>
    </location>
</feature>
<keyword evidence="3" id="KW-1185">Reference proteome</keyword>